<keyword evidence="2" id="KW-1185">Reference proteome</keyword>
<gene>
    <name evidence="1" type="ORF">O3M35_011559</name>
</gene>
<protein>
    <submittedName>
        <fullName evidence="1">Uncharacterized protein</fullName>
    </submittedName>
</protein>
<evidence type="ECO:0000313" key="2">
    <source>
        <dbReference type="Proteomes" id="UP001461498"/>
    </source>
</evidence>
<accession>A0AAW1CX12</accession>
<dbReference type="Proteomes" id="UP001461498">
    <property type="component" value="Unassembled WGS sequence"/>
</dbReference>
<organism evidence="1 2">
    <name type="scientific">Rhynocoris fuscipes</name>
    <dbReference type="NCBI Taxonomy" id="488301"/>
    <lineage>
        <taxon>Eukaryota</taxon>
        <taxon>Metazoa</taxon>
        <taxon>Ecdysozoa</taxon>
        <taxon>Arthropoda</taxon>
        <taxon>Hexapoda</taxon>
        <taxon>Insecta</taxon>
        <taxon>Pterygota</taxon>
        <taxon>Neoptera</taxon>
        <taxon>Paraneoptera</taxon>
        <taxon>Hemiptera</taxon>
        <taxon>Heteroptera</taxon>
        <taxon>Panheteroptera</taxon>
        <taxon>Cimicomorpha</taxon>
        <taxon>Reduviidae</taxon>
        <taxon>Harpactorinae</taxon>
        <taxon>Harpactorini</taxon>
        <taxon>Rhynocoris</taxon>
    </lineage>
</organism>
<comment type="caution">
    <text evidence="1">The sequence shown here is derived from an EMBL/GenBank/DDBJ whole genome shotgun (WGS) entry which is preliminary data.</text>
</comment>
<name>A0AAW1CX12_9HEMI</name>
<dbReference type="EMBL" id="JAPXFL010000008">
    <property type="protein sequence ID" value="KAK9502867.1"/>
    <property type="molecule type" value="Genomic_DNA"/>
</dbReference>
<reference evidence="1 2" key="1">
    <citation type="submission" date="2022-12" db="EMBL/GenBank/DDBJ databases">
        <title>Chromosome-level genome assembly of true bugs.</title>
        <authorList>
            <person name="Ma L."/>
            <person name="Li H."/>
        </authorList>
    </citation>
    <scope>NUCLEOTIDE SEQUENCE [LARGE SCALE GENOMIC DNA]</scope>
    <source>
        <strain evidence="1">Lab_2022b</strain>
    </source>
</reference>
<sequence>MGSGRLKTGSTSNGIIVIDSSQPNMSCVIIRGTLGSNCCSIYGLNSDDLAALVGYLEYEPSGMSVSFDEIDFKLPATRVINGLMADGYRIQFADREQWILIKYTE</sequence>
<dbReference type="AlphaFoldDB" id="A0AAW1CX12"/>
<proteinExistence type="predicted"/>
<evidence type="ECO:0000313" key="1">
    <source>
        <dbReference type="EMBL" id="KAK9502867.1"/>
    </source>
</evidence>